<dbReference type="Proteomes" id="UP000323664">
    <property type="component" value="Unassembled WGS sequence"/>
</dbReference>
<sequence length="216" mass="25040">MNRCAGRIFIKSIRHRGEGVSLQELFKEMIKNEVKPLFSRHGYTKKGLNFRRVEGGLIYGFNIQKSQGNTANHVRFYINCMIHSKELAELQSMVSGGKTMEEQAHLICRIEEIVPSAPDRYSLTPDTDLVTFSKELLSHLEEAMEYMRNITSARDIVEYYMKRTALHLSEETFHFLLQNGDTTTAQIYLQQLHAEYGVENRWAIFEKKYAAIFAAY</sequence>
<evidence type="ECO:0000313" key="1">
    <source>
        <dbReference type="EMBL" id="KAA8785409.1"/>
    </source>
</evidence>
<name>A0A5M9WVB9_PAEAM</name>
<dbReference type="Pfam" id="PF14137">
    <property type="entry name" value="DUF4304"/>
    <property type="match status" value="1"/>
</dbReference>
<comment type="caution">
    <text evidence="1">The sequence shown here is derived from an EMBL/GenBank/DDBJ whole genome shotgun (WGS) entry which is preliminary data.</text>
</comment>
<dbReference type="AlphaFoldDB" id="A0A5M9WVB9"/>
<reference evidence="1 2" key="1">
    <citation type="journal article" date="2019" name="J. Ind. Microbiol. Biotechnol.">
        <title>Paenibacillus amylolyticus 27C64 has a diverse set of carbohydrate-active enzymes and complete pectin deconstruction system.</title>
        <authorList>
            <person name="Keggi C."/>
            <person name="Doran-Peterson J."/>
        </authorList>
    </citation>
    <scope>NUCLEOTIDE SEQUENCE [LARGE SCALE GENOMIC DNA]</scope>
    <source>
        <strain evidence="1 2">27C64</strain>
    </source>
</reference>
<proteinExistence type="predicted"/>
<dbReference type="InterPro" id="IPR025412">
    <property type="entry name" value="DUF4304"/>
</dbReference>
<gene>
    <name evidence="1" type="ORF">EC604_16315</name>
</gene>
<evidence type="ECO:0000313" key="2">
    <source>
        <dbReference type="Proteomes" id="UP000323664"/>
    </source>
</evidence>
<dbReference type="EMBL" id="RIAS01000008">
    <property type="protein sequence ID" value="KAA8785409.1"/>
    <property type="molecule type" value="Genomic_DNA"/>
</dbReference>
<organism evidence="1 2">
    <name type="scientific">Paenibacillus amylolyticus</name>
    <dbReference type="NCBI Taxonomy" id="1451"/>
    <lineage>
        <taxon>Bacteria</taxon>
        <taxon>Bacillati</taxon>
        <taxon>Bacillota</taxon>
        <taxon>Bacilli</taxon>
        <taxon>Bacillales</taxon>
        <taxon>Paenibacillaceae</taxon>
        <taxon>Paenibacillus</taxon>
    </lineage>
</organism>
<dbReference type="OrthoDB" id="2598749at2"/>
<protein>
    <submittedName>
        <fullName evidence="1">DUF4304 domain-containing protein</fullName>
    </submittedName>
</protein>
<accession>A0A5M9WVB9</accession>